<dbReference type="PANTHER" id="PTHR34818:SF1">
    <property type="entry name" value="PROTEIN BLI-3"/>
    <property type="match status" value="1"/>
</dbReference>
<gene>
    <name evidence="2" type="ORF">CR105_10930</name>
</gene>
<dbReference type="RefSeq" id="WP_099788482.1">
    <property type="nucleotide sequence ID" value="NZ_JBHLYV010000032.1"/>
</dbReference>
<dbReference type="Pfam" id="PF16242">
    <property type="entry name" value="Pyrid_ox_like"/>
    <property type="match status" value="1"/>
</dbReference>
<dbReference type="AlphaFoldDB" id="A0A2G8TH65"/>
<protein>
    <recommendedName>
        <fullName evidence="1">General stress protein FMN-binding split barrel domain-containing protein</fullName>
    </recommendedName>
</protein>
<proteinExistence type="predicted"/>
<comment type="caution">
    <text evidence="2">The sequence shown here is derived from an EMBL/GenBank/DDBJ whole genome shotgun (WGS) entry which is preliminary data.</text>
</comment>
<evidence type="ECO:0000259" key="1">
    <source>
        <dbReference type="Pfam" id="PF16242"/>
    </source>
</evidence>
<dbReference type="InterPro" id="IPR052917">
    <property type="entry name" value="Stress-Dev_Protein"/>
</dbReference>
<accession>A0A2G8TH65</accession>
<dbReference type="InterPro" id="IPR038725">
    <property type="entry name" value="YdaG_split_barrel_FMN-bd"/>
</dbReference>
<organism evidence="2 3">
    <name type="scientific">Massilia eurypsychrophila</name>
    <dbReference type="NCBI Taxonomy" id="1485217"/>
    <lineage>
        <taxon>Bacteria</taxon>
        <taxon>Pseudomonadati</taxon>
        <taxon>Pseudomonadota</taxon>
        <taxon>Betaproteobacteria</taxon>
        <taxon>Burkholderiales</taxon>
        <taxon>Oxalobacteraceae</taxon>
        <taxon>Telluria group</taxon>
        <taxon>Massilia</taxon>
    </lineage>
</organism>
<dbReference type="InterPro" id="IPR012349">
    <property type="entry name" value="Split_barrel_FMN-bd"/>
</dbReference>
<keyword evidence="3" id="KW-1185">Reference proteome</keyword>
<feature type="domain" description="General stress protein FMN-binding split barrel" evidence="1">
    <location>
        <begin position="9"/>
        <end position="156"/>
    </location>
</feature>
<reference evidence="2 3" key="1">
    <citation type="submission" date="2017-10" db="EMBL/GenBank/DDBJ databases">
        <title>Massilia psychrophilum sp. nov., a novel purple-pigmented bacterium isolated from Tianshan glacier, Xinjiang Municipality, China.</title>
        <authorList>
            <person name="Wang H."/>
        </authorList>
    </citation>
    <scope>NUCLEOTIDE SEQUENCE [LARGE SCALE GENOMIC DNA]</scope>
    <source>
        <strain evidence="2 3">JCM 30074</strain>
    </source>
</reference>
<dbReference type="PANTHER" id="PTHR34818">
    <property type="entry name" value="PROTEIN BLI-3"/>
    <property type="match status" value="1"/>
</dbReference>
<name>A0A2G8TH65_9BURK</name>
<dbReference type="OrthoDB" id="1432662at2"/>
<evidence type="ECO:0000313" key="3">
    <source>
        <dbReference type="Proteomes" id="UP000230390"/>
    </source>
</evidence>
<dbReference type="SUPFAM" id="SSF50475">
    <property type="entry name" value="FMN-binding split barrel"/>
    <property type="match status" value="1"/>
</dbReference>
<dbReference type="EMBL" id="PDOC01000005">
    <property type="protein sequence ID" value="PIL44978.1"/>
    <property type="molecule type" value="Genomic_DNA"/>
</dbReference>
<dbReference type="Gene3D" id="2.30.110.10">
    <property type="entry name" value="Electron Transport, Fmn-binding Protein, Chain A"/>
    <property type="match status" value="1"/>
</dbReference>
<evidence type="ECO:0000313" key="2">
    <source>
        <dbReference type="EMBL" id="PIL44978.1"/>
    </source>
</evidence>
<dbReference type="Proteomes" id="UP000230390">
    <property type="component" value="Unassembled WGS sequence"/>
</dbReference>
<sequence length="167" mass="18611">MSTLDHANHVAELAAKIKPVRFGMFTTVDQHGHLTSQPMTNQEIDSEGGLWFYTSTLTDLWENIAANPKVNVSFAEPEDMLFVSISGTAERVVDRARIKELWNPMVAAWFPNGVDDPHVVLVRVAARSVHYWDSNDNKMTSMFDIAKAAITGTTPEVEPGEHGKFQL</sequence>